<evidence type="ECO:0000256" key="5">
    <source>
        <dbReference type="ARBA" id="ARBA00022801"/>
    </source>
</evidence>
<dbReference type="FunFam" id="3.40.50.300:FF:000326">
    <property type="entry name" value="P-loop containing nucleoside triphosphate hydrolase"/>
    <property type="match status" value="1"/>
</dbReference>
<evidence type="ECO:0000256" key="2">
    <source>
        <dbReference type="ARBA" id="ARBA00022737"/>
    </source>
</evidence>
<dbReference type="Gene3D" id="3.40.50.300">
    <property type="entry name" value="P-loop containing nucleotide triphosphate hydrolases"/>
    <property type="match status" value="2"/>
</dbReference>
<evidence type="ECO:0000256" key="7">
    <source>
        <dbReference type="ARBA" id="ARBA00022833"/>
    </source>
</evidence>
<feature type="region of interest" description="Disordered" evidence="9">
    <location>
        <begin position="26"/>
        <end position="85"/>
    </location>
</feature>
<feature type="compositionally biased region" description="Low complexity" evidence="9">
    <location>
        <begin position="56"/>
        <end position="68"/>
    </location>
</feature>
<name>A0A8S9XR44_APOLU</name>
<dbReference type="SUPFAM" id="SSF52540">
    <property type="entry name" value="P-loop containing nucleoside triphosphate hydrolases"/>
    <property type="match status" value="1"/>
</dbReference>
<dbReference type="GO" id="GO:0031380">
    <property type="term" value="C:nuclear RNA-directed RNA polymerase complex"/>
    <property type="evidence" value="ECO:0007669"/>
    <property type="project" value="TreeGrafter"/>
</dbReference>
<keyword evidence="4" id="KW-0863">Zinc-finger</keyword>
<sequence length="1333" mass="151052">MKVNLYSSQEKSLVYHRAFVNRVVNSMSPRRTDSTKPPGKLKMGLNHSKKAKKPVSCEPVSPSSSNENGDPMGASKHYENINRPRFPFAPEDVTISMSDTSSSKSSGGFLLSENLSILTPHLIIEQSSRLLKNAESANTPDESENSPNLQSTSGVSSITPSPVDFDSTDDDSVSGESCAGSISESILGSEVSTSGELSNEDSRSDSETSVRPSEIIILKKEENAAESVPNDSSVPPKPPVLTFYIPRESTIPKTSDAKKQSLTPFQRINMKTKSKLLSNIKAGYHISQWKKLEKLWDSIYNLKKVNQWKALKSLDNPVLINLKLVQVKYSFVEVVSKVSDFDSCFALFDVLSAASLSKFESHKTEVFMEVATPRFMKTLLAVVESFHSQRPASHKLKSFIENLVDIYGDIFLQLDSLATDGLAEDLIKVIESCLKSVSTQIQDDFFAEHLNRLLFIVNSRDSLIRGNSCFPYDILREESVEENIIDGPYDNFDHYLSIHYRLLKEDFQNSLREGIVKYLQTLYGKRRRTINHHLTIYPNVTLACQLTKYLVKYKIIFHDSAVIRRLQDSATRAFLSGALLLLTPCVSPSNPQPFKEYYLVRVEDSSPLERELTYIFVSMILGPHNPIESMKVLMVEPRQLFEPYHRVMNVIRSLDTNHFPFIRYIVDIKTDVLPPAYMEPTTKLRLGNSECFLWDDETWPNPENLELNKVQLDGLKLALRMAYLLQKLDFMKYKLSELSQPLTCDVHMKMMHVRLTFASPESQPPIESLPLGKRWLLYKSWVDDLYQCHFDKMKSCTSKSRDQHLRFVEIDELVNVKKIAQCDAEVIGMTTTAAAKYYKMMDFLKPKIILVEEAAEVIEAHTVASLSKHCEHLILVGDHKQLRPLTSSYLIGKDAHLDVSMYERLVRNGFPHCTLNTQYRMRPEIASLIAPAVYPDLVNDSSVDELPHVLGVCADLYFVDHNVQEDETIETVSRWNVYEAEFLLALCIYLVRQGYQPDQITVLATYAEQESYFNKEKLNYPELDEVLMATVDSFQGKESDIVLLSLVRSNVEGNIGFLAQRNRINVALSRAKRGLFITGNSRSLLTKGGLWHEVIDVLSKNKAIGSALPLKCQIHGRITHVKTPSALRLLRNGGCSTICRALLACGHNCKHRCHPTDRSHEGIFKCSNVCKKRMSCSHSCILTCHVYNEKIKCFCESCTPKTKCEYKLPCGHTCKSMGHAEDVEHEDKFRCSEICNTALTCGHICCSLCHVEDAAHIKRYKCPIVCEGKLVCDARKCLPTVTILQCQRKEDLPTLRLTDQCPTPMKQLTTFLLNKQAYHTMFHKKIQVHHSFV</sequence>
<feature type="domain" description="NF-X1-type" evidence="10">
    <location>
        <begin position="1241"/>
        <end position="1264"/>
    </location>
</feature>
<keyword evidence="2" id="KW-0677">Repeat</keyword>
<dbReference type="InterPro" id="IPR041679">
    <property type="entry name" value="DNA2/NAM7-like_C"/>
</dbReference>
<evidence type="ECO:0000256" key="8">
    <source>
        <dbReference type="ARBA" id="ARBA00022840"/>
    </source>
</evidence>
<evidence type="ECO:0000256" key="6">
    <source>
        <dbReference type="ARBA" id="ARBA00022806"/>
    </source>
</evidence>
<evidence type="ECO:0000256" key="1">
    <source>
        <dbReference type="ARBA" id="ARBA00022723"/>
    </source>
</evidence>
<dbReference type="GO" id="GO:0031048">
    <property type="term" value="P:regulatory ncRNA-mediated heterochromatin formation"/>
    <property type="evidence" value="ECO:0007669"/>
    <property type="project" value="TreeGrafter"/>
</dbReference>
<feature type="compositionally biased region" description="Polar residues" evidence="9">
    <location>
        <begin position="180"/>
        <end position="197"/>
    </location>
</feature>
<feature type="domain" description="NF-X1-type" evidence="10">
    <location>
        <begin position="1176"/>
        <end position="1200"/>
    </location>
</feature>
<accession>A0A8S9XR44</accession>
<reference evidence="11" key="1">
    <citation type="journal article" date="2021" name="Mol. Ecol. Resour.">
        <title>Apolygus lucorum genome provides insights into omnivorousness and mesophyll feeding.</title>
        <authorList>
            <person name="Liu Y."/>
            <person name="Liu H."/>
            <person name="Wang H."/>
            <person name="Huang T."/>
            <person name="Liu B."/>
            <person name="Yang B."/>
            <person name="Yin L."/>
            <person name="Li B."/>
            <person name="Zhang Y."/>
            <person name="Zhang S."/>
            <person name="Jiang F."/>
            <person name="Zhang X."/>
            <person name="Ren Y."/>
            <person name="Wang B."/>
            <person name="Wang S."/>
            <person name="Lu Y."/>
            <person name="Wu K."/>
            <person name="Fan W."/>
            <person name="Wang G."/>
        </authorList>
    </citation>
    <scope>NUCLEOTIDE SEQUENCE</scope>
    <source>
        <strain evidence="11">12Hb</strain>
    </source>
</reference>
<dbReference type="PANTHER" id="PTHR10887:SF341">
    <property type="entry name" value="NFX1-TYPE ZINC FINGER-CONTAINING PROTEIN 1"/>
    <property type="match status" value="1"/>
</dbReference>
<comment type="caution">
    <text evidence="11">The sequence shown here is derived from an EMBL/GenBank/DDBJ whole genome shotgun (WGS) entry which is preliminary data.</text>
</comment>
<dbReference type="InterPro" id="IPR027417">
    <property type="entry name" value="P-loop_NTPase"/>
</dbReference>
<evidence type="ECO:0000256" key="3">
    <source>
        <dbReference type="ARBA" id="ARBA00022741"/>
    </source>
</evidence>
<protein>
    <recommendedName>
        <fullName evidence="10">NF-X1-type domain-containing protein</fullName>
    </recommendedName>
</protein>
<dbReference type="GO" id="GO:0016787">
    <property type="term" value="F:hydrolase activity"/>
    <property type="evidence" value="ECO:0007669"/>
    <property type="project" value="UniProtKB-KW"/>
</dbReference>
<keyword evidence="1" id="KW-0479">Metal-binding</keyword>
<dbReference type="CDD" id="cd18808">
    <property type="entry name" value="SF1_C_Upf1"/>
    <property type="match status" value="1"/>
</dbReference>
<keyword evidence="3" id="KW-0547">Nucleotide-binding</keyword>
<keyword evidence="5" id="KW-0378">Hydrolase</keyword>
<evidence type="ECO:0000256" key="9">
    <source>
        <dbReference type="SAM" id="MobiDB-lite"/>
    </source>
</evidence>
<dbReference type="GO" id="GO:0005694">
    <property type="term" value="C:chromosome"/>
    <property type="evidence" value="ECO:0007669"/>
    <property type="project" value="UniProtKB-ARBA"/>
</dbReference>
<feature type="domain" description="NF-X1-type" evidence="10">
    <location>
        <begin position="1145"/>
        <end position="1172"/>
    </location>
</feature>
<dbReference type="InterPro" id="IPR045055">
    <property type="entry name" value="DNA2/NAM7-like"/>
</dbReference>
<gene>
    <name evidence="11" type="ORF">GE061_014208</name>
</gene>
<keyword evidence="6" id="KW-0347">Helicase</keyword>
<dbReference type="InterPro" id="IPR047187">
    <property type="entry name" value="SF1_C_Upf1"/>
</dbReference>
<dbReference type="Proteomes" id="UP000466442">
    <property type="component" value="Linkage Group LG5"/>
</dbReference>
<keyword evidence="8" id="KW-0067">ATP-binding</keyword>
<evidence type="ECO:0000256" key="4">
    <source>
        <dbReference type="ARBA" id="ARBA00022771"/>
    </source>
</evidence>
<keyword evidence="12" id="KW-1185">Reference proteome</keyword>
<evidence type="ECO:0000313" key="11">
    <source>
        <dbReference type="EMBL" id="KAF6211094.1"/>
    </source>
</evidence>
<dbReference type="EMBL" id="WIXP02000005">
    <property type="protein sequence ID" value="KAF6211094.1"/>
    <property type="molecule type" value="Genomic_DNA"/>
</dbReference>
<feature type="region of interest" description="Disordered" evidence="9">
    <location>
        <begin position="133"/>
        <end position="213"/>
    </location>
</feature>
<dbReference type="PANTHER" id="PTHR10887">
    <property type="entry name" value="DNA2/NAM7 HELICASE FAMILY"/>
    <property type="match status" value="1"/>
</dbReference>
<dbReference type="GO" id="GO:0005524">
    <property type="term" value="F:ATP binding"/>
    <property type="evidence" value="ECO:0007669"/>
    <property type="project" value="UniProtKB-KW"/>
</dbReference>
<proteinExistence type="predicted"/>
<dbReference type="InterPro" id="IPR041677">
    <property type="entry name" value="DNA2/NAM7_AAA_11"/>
</dbReference>
<dbReference type="OrthoDB" id="2423195at2759"/>
<dbReference type="InterPro" id="IPR000967">
    <property type="entry name" value="Znf_NFX1"/>
</dbReference>
<dbReference type="SMART" id="SM00438">
    <property type="entry name" value="ZnF_NFX"/>
    <property type="match status" value="4"/>
</dbReference>
<evidence type="ECO:0000259" key="10">
    <source>
        <dbReference type="SMART" id="SM00438"/>
    </source>
</evidence>
<feature type="domain" description="NF-X1-type" evidence="10">
    <location>
        <begin position="1210"/>
        <end position="1233"/>
    </location>
</feature>
<evidence type="ECO:0000313" key="12">
    <source>
        <dbReference type="Proteomes" id="UP000466442"/>
    </source>
</evidence>
<dbReference type="Pfam" id="PF13087">
    <property type="entry name" value="AAA_12"/>
    <property type="match status" value="1"/>
</dbReference>
<dbReference type="GO" id="GO:0008270">
    <property type="term" value="F:zinc ion binding"/>
    <property type="evidence" value="ECO:0007669"/>
    <property type="project" value="UniProtKB-KW"/>
</dbReference>
<dbReference type="Pfam" id="PF13086">
    <property type="entry name" value="AAA_11"/>
    <property type="match status" value="1"/>
</dbReference>
<organism evidence="11 12">
    <name type="scientific">Apolygus lucorum</name>
    <name type="common">Small green plant bug</name>
    <name type="synonym">Lygocoris lucorum</name>
    <dbReference type="NCBI Taxonomy" id="248454"/>
    <lineage>
        <taxon>Eukaryota</taxon>
        <taxon>Metazoa</taxon>
        <taxon>Ecdysozoa</taxon>
        <taxon>Arthropoda</taxon>
        <taxon>Hexapoda</taxon>
        <taxon>Insecta</taxon>
        <taxon>Pterygota</taxon>
        <taxon>Neoptera</taxon>
        <taxon>Paraneoptera</taxon>
        <taxon>Hemiptera</taxon>
        <taxon>Heteroptera</taxon>
        <taxon>Panheteroptera</taxon>
        <taxon>Cimicomorpha</taxon>
        <taxon>Miridae</taxon>
        <taxon>Mirini</taxon>
        <taxon>Apolygus</taxon>
    </lineage>
</organism>
<keyword evidence="7" id="KW-0862">Zinc</keyword>
<feature type="compositionally biased region" description="Polar residues" evidence="9">
    <location>
        <begin position="133"/>
        <end position="158"/>
    </location>
</feature>
<dbReference type="GO" id="GO:0004386">
    <property type="term" value="F:helicase activity"/>
    <property type="evidence" value="ECO:0007669"/>
    <property type="project" value="UniProtKB-KW"/>
</dbReference>